<feature type="repeat" description="TPR" evidence="3">
    <location>
        <begin position="58"/>
        <end position="91"/>
    </location>
</feature>
<comment type="caution">
    <text evidence="5">The sequence shown here is derived from an EMBL/GenBank/DDBJ whole genome shotgun (WGS) entry which is preliminary data.</text>
</comment>
<evidence type="ECO:0000313" key="6">
    <source>
        <dbReference type="Proteomes" id="UP001221302"/>
    </source>
</evidence>
<gene>
    <name evidence="5" type="ORF">P0M35_00980</name>
</gene>
<dbReference type="PROSITE" id="PS50005">
    <property type="entry name" value="TPR"/>
    <property type="match status" value="2"/>
</dbReference>
<sequence>MNYSFKIIFIVLFVSSFYYAQENVNQFKREGLMLMKEGRYGEAIDQFNKYIAGNPRSPDGYHIRGLCQEQRSQFQNAVLDLRRAYRLDPSNQKVKEDLNRVTTTWHKLLYQKIEGHKRDIAKDPKYAFSYLEIGKSYRWLEEWKLAERWYDEYLKRDDNASPDEIIRYTEILAKTRSIVKGERILKKYTDRYPEDWRLWSRYGYFTLWLGKNKIAENAFENSLKFKPFFKEAEDGLDLSRKQGYLTVDMGKDYTKAQEYAIDKFFRVLDQNPEDDETRFNLVEELISNDRYEEAYQQIQILQTKHSEEERFKQLYSSVKNIRDSLYNENVNKYTERLKENPLDKEAVIKVAESYGNLFYYDNAIEILQEYLQNIEKDKDLDIRYLLAKYKAWNFDFEEATQILDNILKYDPNNLDYQLLRGQIAIWTLNDLELGEQYLKNVLSDNEYNLDALLSMVNLYTWKKDFNTAKIYLEKLEKKYPVNPEVIYIRNIYELRFQANEEAKVFEIRGEAGKLSMNGDCQGALLKYDEYFQKRKSLTNEEKFEYADIATCAKNYQKAIDLYNEILNAGFDFKAALLKAQNLFSIGDTTEARTELESLAKLKPDDIHAKMLLADTYTAIKKFNDAEKLYREVLSDSNSTYTKNDIYQKMIFLAGSLIDDKQFEKGKKLYEEIYNSTVDSNLKEQIDQRMILYADQLAADKNYKESLKEFKSLEEKIKDQLKLKDIYSRQIYISYLMVLDKKLDQAEDLLESLSEKVNDDSLLYNLNQKKLFLADTYLSDESYGSARNIYEDVLETAKDTSQIRMAKERIGWLPPSGLIKGLHGFGSFINYFLPMNMNIAPFATYYKDNQNLRFWNYGSRFEFGFLGFISLGVLWSRSTLDNTLFQKDFIQLRGLASIYFSNHFSVSGSLGRLNTLGEPNYNVWDAQIRYQIPDELNLSFSYDNTDPRIFFYSPYLLNTRIKADVYRFNYWYNYKNILRIYGFYNYFELSDNNKGNDFQIRIGKRFLNLIVFGYEYMFSDYQDISPLYYSPQNYDTHSLWAEYDYIYKKDWKFKIGGKVGYSPDIDFIISEGFGEVNYNPVTNVILYGRVGYTNSFRFGTGYRSLNISFSAYISVF</sequence>
<feature type="coiled-coil region" evidence="4">
    <location>
        <begin position="702"/>
        <end position="762"/>
    </location>
</feature>
<keyword evidence="1" id="KW-0677">Repeat</keyword>
<keyword evidence="4" id="KW-0175">Coiled coil</keyword>
<evidence type="ECO:0000256" key="3">
    <source>
        <dbReference type="PROSITE-ProRule" id="PRU00339"/>
    </source>
</evidence>
<dbReference type="Gene3D" id="1.25.40.10">
    <property type="entry name" value="Tetratricopeptide repeat domain"/>
    <property type="match status" value="5"/>
</dbReference>
<reference evidence="5" key="1">
    <citation type="submission" date="2023-03" db="EMBL/GenBank/DDBJ databases">
        <title>Stygiobacter electus gen. nov., sp. nov., facultatively anaerobic thermotolerant bacterium of the class Ignavibacteria from a well of Yessentuki mineral water deposit.</title>
        <authorList>
            <person name="Podosokorskaya O.A."/>
            <person name="Elcheninov A.G."/>
            <person name="Petrova N.F."/>
            <person name="Zavarzina D.G."/>
            <person name="Kublanov I.V."/>
            <person name="Merkel A.Y."/>
        </authorList>
    </citation>
    <scope>NUCLEOTIDE SEQUENCE</scope>
    <source>
        <strain evidence="5">09-Me</strain>
    </source>
</reference>
<accession>A0AAE3NXQ7</accession>
<dbReference type="AlphaFoldDB" id="A0AAE3NXQ7"/>
<keyword evidence="2 3" id="KW-0802">TPR repeat</keyword>
<dbReference type="InterPro" id="IPR051012">
    <property type="entry name" value="CellSynth/LPSAsmb/PSIAsmb"/>
</dbReference>
<dbReference type="EMBL" id="JARGDL010000001">
    <property type="protein sequence ID" value="MDF1610709.1"/>
    <property type="molecule type" value="Genomic_DNA"/>
</dbReference>
<evidence type="ECO:0000256" key="1">
    <source>
        <dbReference type="ARBA" id="ARBA00022737"/>
    </source>
</evidence>
<dbReference type="SUPFAM" id="SSF56935">
    <property type="entry name" value="Porins"/>
    <property type="match status" value="1"/>
</dbReference>
<evidence type="ECO:0000313" key="5">
    <source>
        <dbReference type="EMBL" id="MDF1610709.1"/>
    </source>
</evidence>
<evidence type="ECO:0000256" key="4">
    <source>
        <dbReference type="SAM" id="Coils"/>
    </source>
</evidence>
<dbReference type="PANTHER" id="PTHR45586">
    <property type="entry name" value="TPR REPEAT-CONTAINING PROTEIN PA4667"/>
    <property type="match status" value="1"/>
</dbReference>
<feature type="repeat" description="TPR" evidence="3">
    <location>
        <begin position="24"/>
        <end position="57"/>
    </location>
</feature>
<keyword evidence="6" id="KW-1185">Reference proteome</keyword>
<evidence type="ECO:0000256" key="2">
    <source>
        <dbReference type="ARBA" id="ARBA00022803"/>
    </source>
</evidence>
<dbReference type="SUPFAM" id="SSF48452">
    <property type="entry name" value="TPR-like"/>
    <property type="match status" value="3"/>
</dbReference>
<dbReference type="RefSeq" id="WP_321534474.1">
    <property type="nucleotide sequence ID" value="NZ_JARGDL010000001.1"/>
</dbReference>
<dbReference type="InterPro" id="IPR011990">
    <property type="entry name" value="TPR-like_helical_dom_sf"/>
</dbReference>
<dbReference type="Proteomes" id="UP001221302">
    <property type="component" value="Unassembled WGS sequence"/>
</dbReference>
<organism evidence="5 6">
    <name type="scientific">Stygiobacter electus</name>
    <dbReference type="NCBI Taxonomy" id="3032292"/>
    <lineage>
        <taxon>Bacteria</taxon>
        <taxon>Pseudomonadati</taxon>
        <taxon>Ignavibacteriota</taxon>
        <taxon>Ignavibacteria</taxon>
        <taxon>Ignavibacteriales</taxon>
        <taxon>Melioribacteraceae</taxon>
        <taxon>Stygiobacter</taxon>
    </lineage>
</organism>
<dbReference type="SMART" id="SM00028">
    <property type="entry name" value="TPR"/>
    <property type="match status" value="7"/>
</dbReference>
<dbReference type="InterPro" id="IPR019734">
    <property type="entry name" value="TPR_rpt"/>
</dbReference>
<name>A0AAE3NXQ7_9BACT</name>
<dbReference type="Pfam" id="PF13432">
    <property type="entry name" value="TPR_16"/>
    <property type="match status" value="2"/>
</dbReference>
<proteinExistence type="predicted"/>
<protein>
    <submittedName>
        <fullName evidence="5">Tetratricopeptide repeat protein</fullName>
    </submittedName>
</protein>
<dbReference type="PANTHER" id="PTHR45586:SF1">
    <property type="entry name" value="LIPOPOLYSACCHARIDE ASSEMBLY PROTEIN B"/>
    <property type="match status" value="1"/>
</dbReference>